<feature type="domain" description="N-acetyltransferase" evidence="1">
    <location>
        <begin position="1"/>
        <end position="79"/>
    </location>
</feature>
<dbReference type="SUPFAM" id="SSF55729">
    <property type="entry name" value="Acyl-CoA N-acyltransferases (Nat)"/>
    <property type="match status" value="1"/>
</dbReference>
<dbReference type="KEGG" id="myl:C3E77_05285"/>
<dbReference type="Proteomes" id="UP000244962">
    <property type="component" value="Unassembled WGS sequence"/>
</dbReference>
<evidence type="ECO:0000259" key="1">
    <source>
        <dbReference type="PROSITE" id="PS51186"/>
    </source>
</evidence>
<dbReference type="OrthoDB" id="9799092at2"/>
<evidence type="ECO:0000313" key="3">
    <source>
        <dbReference type="Proteomes" id="UP000244962"/>
    </source>
</evidence>
<dbReference type="InterPro" id="IPR000182">
    <property type="entry name" value="GNAT_dom"/>
</dbReference>
<keyword evidence="2" id="KW-0808">Transferase</keyword>
<evidence type="ECO:0000313" key="2">
    <source>
        <dbReference type="EMBL" id="PWC07177.1"/>
    </source>
</evidence>
<accession>A0A2U1TE56</accession>
<dbReference type="Gene3D" id="3.40.630.30">
    <property type="match status" value="1"/>
</dbReference>
<gene>
    <name evidence="2" type="ORF">DF223_07810</name>
</gene>
<comment type="caution">
    <text evidence="2">The sequence shown here is derived from an EMBL/GenBank/DDBJ whole genome shotgun (WGS) entry which is preliminary data.</text>
</comment>
<dbReference type="InterPro" id="IPR016181">
    <property type="entry name" value="Acyl_CoA_acyltransferase"/>
</dbReference>
<dbReference type="GO" id="GO:0016747">
    <property type="term" value="F:acyltransferase activity, transferring groups other than amino-acyl groups"/>
    <property type="evidence" value="ECO:0007669"/>
    <property type="project" value="InterPro"/>
</dbReference>
<name>A0A2U1TE56_9MICO</name>
<dbReference type="CDD" id="cd04301">
    <property type="entry name" value="NAT_SF"/>
    <property type="match status" value="1"/>
</dbReference>
<keyword evidence="3" id="KW-1185">Reference proteome</keyword>
<organism evidence="2 3">
    <name type="scientific">Mycetocola zhujimingii</name>
    <dbReference type="NCBI Taxonomy" id="2079792"/>
    <lineage>
        <taxon>Bacteria</taxon>
        <taxon>Bacillati</taxon>
        <taxon>Actinomycetota</taxon>
        <taxon>Actinomycetes</taxon>
        <taxon>Micrococcales</taxon>
        <taxon>Microbacteriaceae</taxon>
        <taxon>Mycetocola</taxon>
    </lineage>
</organism>
<dbReference type="Pfam" id="PF00583">
    <property type="entry name" value="Acetyltransf_1"/>
    <property type="match status" value="1"/>
</dbReference>
<protein>
    <submittedName>
        <fullName evidence="2">GNAT family N-acetyltransferase</fullName>
    </submittedName>
</protein>
<reference evidence="3" key="1">
    <citation type="submission" date="2018-04" db="EMBL/GenBank/DDBJ databases">
        <authorList>
            <person name="Liu S."/>
            <person name="Wang Z."/>
            <person name="Li J."/>
        </authorList>
    </citation>
    <scope>NUCLEOTIDE SEQUENCE [LARGE SCALE GENOMIC DNA]</scope>
    <source>
        <strain evidence="3">622</strain>
    </source>
</reference>
<sequence>MEIIYLAVDPQAWGQGVAGQLLDFIRRRSETAGTPLELWVIADNDRAVSSYERAGWTRTANVEVRNSSGRPERRYTLRH</sequence>
<dbReference type="EMBL" id="QEFB01000006">
    <property type="protein sequence ID" value="PWC07177.1"/>
    <property type="molecule type" value="Genomic_DNA"/>
</dbReference>
<dbReference type="PROSITE" id="PS51186">
    <property type="entry name" value="GNAT"/>
    <property type="match status" value="1"/>
</dbReference>
<proteinExistence type="predicted"/>
<dbReference type="AlphaFoldDB" id="A0A2U1TE56"/>